<dbReference type="EMBL" id="VOFY01000005">
    <property type="protein sequence ID" value="KAA8592294.1"/>
    <property type="molecule type" value="Genomic_DNA"/>
</dbReference>
<organism evidence="2 3">
    <name type="scientific">Etheostoma spectabile</name>
    <name type="common">orangethroat darter</name>
    <dbReference type="NCBI Taxonomy" id="54343"/>
    <lineage>
        <taxon>Eukaryota</taxon>
        <taxon>Metazoa</taxon>
        <taxon>Chordata</taxon>
        <taxon>Craniata</taxon>
        <taxon>Vertebrata</taxon>
        <taxon>Euteleostomi</taxon>
        <taxon>Actinopterygii</taxon>
        <taxon>Neopterygii</taxon>
        <taxon>Teleostei</taxon>
        <taxon>Neoteleostei</taxon>
        <taxon>Acanthomorphata</taxon>
        <taxon>Eupercaria</taxon>
        <taxon>Perciformes</taxon>
        <taxon>Percoidei</taxon>
        <taxon>Percidae</taxon>
        <taxon>Etheostomatinae</taxon>
        <taxon>Etheostoma</taxon>
    </lineage>
</organism>
<sequence length="194" mass="21371">MGTPCETHLSLGYASISLSRQAGSIPMKSIVPVDWEELHSSYLAILLSMLIMRGQEGQGSTPENQVQRRTSVGPCSQYTAKRFLSLTCTSYRSPSTAITTSSSLSFTAQVFSAERKPGGLVIGPSTEEPVRLHFLIRSWDRLHVKHLKGERGRRRGLINHSPTDDPNPQLWPEGGRGHTNTGPTTTQKETKKDV</sequence>
<keyword evidence="3" id="KW-1185">Reference proteome</keyword>
<proteinExistence type="predicted"/>
<evidence type="ECO:0000313" key="3">
    <source>
        <dbReference type="Proteomes" id="UP000327493"/>
    </source>
</evidence>
<evidence type="ECO:0000256" key="1">
    <source>
        <dbReference type="SAM" id="MobiDB-lite"/>
    </source>
</evidence>
<reference evidence="2 3" key="1">
    <citation type="submission" date="2019-08" db="EMBL/GenBank/DDBJ databases">
        <title>A chromosome-level genome assembly, high-density linkage maps, and genome scans reveal the genomic architecture of hybrid incompatibilities underlying speciation via character displacement in darters (Percidae: Etheostominae).</title>
        <authorList>
            <person name="Moran R.L."/>
            <person name="Catchen J.M."/>
            <person name="Fuller R.C."/>
        </authorList>
    </citation>
    <scope>NUCLEOTIDE SEQUENCE [LARGE SCALE GENOMIC DNA]</scope>
    <source>
        <strain evidence="2">EspeVRDwgs_2016</strain>
        <tissue evidence="2">Muscle</tissue>
    </source>
</reference>
<evidence type="ECO:0000313" key="2">
    <source>
        <dbReference type="EMBL" id="KAA8592294.1"/>
    </source>
</evidence>
<dbReference type="Proteomes" id="UP000327493">
    <property type="component" value="Chromosome 5"/>
</dbReference>
<name>A0A5J5DG09_9PERO</name>
<protein>
    <submittedName>
        <fullName evidence="2">Uncharacterized protein</fullName>
    </submittedName>
</protein>
<feature type="region of interest" description="Disordered" evidence="1">
    <location>
        <begin position="153"/>
        <end position="194"/>
    </location>
</feature>
<gene>
    <name evidence="2" type="ORF">FQN60_017749</name>
</gene>
<dbReference type="AlphaFoldDB" id="A0A5J5DG09"/>
<accession>A0A5J5DG09</accession>
<comment type="caution">
    <text evidence="2">The sequence shown here is derived from an EMBL/GenBank/DDBJ whole genome shotgun (WGS) entry which is preliminary data.</text>
</comment>
<feature type="compositionally biased region" description="Polar residues" evidence="1">
    <location>
        <begin position="178"/>
        <end position="187"/>
    </location>
</feature>